<reference evidence="1 2" key="1">
    <citation type="submission" date="2020-02" db="EMBL/GenBank/DDBJ databases">
        <authorList>
            <person name="Ferguson B K."/>
        </authorList>
    </citation>
    <scope>NUCLEOTIDE SEQUENCE [LARGE SCALE GENOMIC DNA]</scope>
</reference>
<dbReference type="AlphaFoldDB" id="A0A6H5GVS4"/>
<accession>A0A6H5GVS4</accession>
<name>A0A6H5GVS4_9HEMI</name>
<proteinExistence type="predicted"/>
<dbReference type="EMBL" id="CADCXU010020494">
    <property type="protein sequence ID" value="CAB0008588.1"/>
    <property type="molecule type" value="Genomic_DNA"/>
</dbReference>
<keyword evidence="2" id="KW-1185">Reference proteome</keyword>
<evidence type="ECO:0000313" key="2">
    <source>
        <dbReference type="Proteomes" id="UP000479000"/>
    </source>
</evidence>
<dbReference type="Proteomes" id="UP000479000">
    <property type="component" value="Unassembled WGS sequence"/>
</dbReference>
<gene>
    <name evidence="1" type="ORF">NTEN_LOCUS13834</name>
</gene>
<protein>
    <submittedName>
        <fullName evidence="1">Uncharacterized protein</fullName>
    </submittedName>
</protein>
<evidence type="ECO:0000313" key="1">
    <source>
        <dbReference type="EMBL" id="CAB0008588.1"/>
    </source>
</evidence>
<sequence>MIFRNNYHPYYPLSILQRKSFRTARKNTRGSKWIFLIRLPFGSKDGRTYVPPCTWTELYNFKEGYEVSMEVIFDLGCGRPNKMAVGRCLFKAAPSRSFEKYQRWSCIRAGAQHNCSNRYINTEEEILRFGHPIGLGVHPGLRFQIRQTEKFSSKTKKILPTLIPFLRVSMRSNDWPTVAPRFLAKDLKWLE</sequence>
<organism evidence="1 2">
    <name type="scientific">Nesidiocoris tenuis</name>
    <dbReference type="NCBI Taxonomy" id="355587"/>
    <lineage>
        <taxon>Eukaryota</taxon>
        <taxon>Metazoa</taxon>
        <taxon>Ecdysozoa</taxon>
        <taxon>Arthropoda</taxon>
        <taxon>Hexapoda</taxon>
        <taxon>Insecta</taxon>
        <taxon>Pterygota</taxon>
        <taxon>Neoptera</taxon>
        <taxon>Paraneoptera</taxon>
        <taxon>Hemiptera</taxon>
        <taxon>Heteroptera</taxon>
        <taxon>Panheteroptera</taxon>
        <taxon>Cimicomorpha</taxon>
        <taxon>Miridae</taxon>
        <taxon>Dicyphina</taxon>
        <taxon>Nesidiocoris</taxon>
    </lineage>
</organism>